<proteinExistence type="predicted"/>
<reference evidence="1 2" key="1">
    <citation type="submission" date="2019-10" db="EMBL/GenBank/DDBJ databases">
        <authorList>
            <person name="Palmer J.M."/>
        </authorList>
    </citation>
    <scope>NUCLEOTIDE SEQUENCE [LARGE SCALE GENOMIC DNA]</scope>
    <source>
        <strain evidence="1 2">TWF718</strain>
    </source>
</reference>
<sequence length="147" mass="16669">MTLSRKLIILANAGLVAEDSRDTSLTIGFKTQLKNPLGELGDPATDNKNDLPQLKNALINGLKESKDGIYNYQRSFWAYDFHVTNGRTQEGTMRGWLFKARLKEAEKYQGPINIVRRDDGSFVVFMVEHASPVEFSDFRDKKDITDP</sequence>
<evidence type="ECO:0000313" key="2">
    <source>
        <dbReference type="Proteomes" id="UP001313282"/>
    </source>
</evidence>
<evidence type="ECO:0000313" key="1">
    <source>
        <dbReference type="EMBL" id="KAK6330550.1"/>
    </source>
</evidence>
<organism evidence="1 2">
    <name type="scientific">Orbilia javanica</name>
    <dbReference type="NCBI Taxonomy" id="47235"/>
    <lineage>
        <taxon>Eukaryota</taxon>
        <taxon>Fungi</taxon>
        <taxon>Dikarya</taxon>
        <taxon>Ascomycota</taxon>
        <taxon>Pezizomycotina</taxon>
        <taxon>Orbiliomycetes</taxon>
        <taxon>Orbiliales</taxon>
        <taxon>Orbiliaceae</taxon>
        <taxon>Orbilia</taxon>
    </lineage>
</organism>
<dbReference type="EMBL" id="JAVHNR010000011">
    <property type="protein sequence ID" value="KAK6330550.1"/>
    <property type="molecule type" value="Genomic_DNA"/>
</dbReference>
<dbReference type="AlphaFoldDB" id="A0AAN8MLC9"/>
<keyword evidence="2" id="KW-1185">Reference proteome</keyword>
<comment type="caution">
    <text evidence="1">The sequence shown here is derived from an EMBL/GenBank/DDBJ whole genome shotgun (WGS) entry which is preliminary data.</text>
</comment>
<dbReference type="Proteomes" id="UP001313282">
    <property type="component" value="Unassembled WGS sequence"/>
</dbReference>
<accession>A0AAN8MLC9</accession>
<gene>
    <name evidence="1" type="ORF">TWF718_002750</name>
</gene>
<protein>
    <submittedName>
        <fullName evidence="1">Uncharacterized protein</fullName>
    </submittedName>
</protein>
<name>A0AAN8MLC9_9PEZI</name>